<comment type="caution">
    <text evidence="1">The sequence shown here is derived from an EMBL/GenBank/DDBJ whole genome shotgun (WGS) entry which is preliminary data.</text>
</comment>
<dbReference type="Proteomes" id="UP000233551">
    <property type="component" value="Unassembled WGS sequence"/>
</dbReference>
<evidence type="ECO:0000313" key="4">
    <source>
        <dbReference type="Proteomes" id="UP000233551"/>
    </source>
</evidence>
<dbReference type="AlphaFoldDB" id="A0A218XH14"/>
<reference evidence="1" key="2">
    <citation type="submission" date="2017-06" db="EMBL/GenBank/DDBJ databases">
        <title>The pomegranate genome and the genomics of punicalagin biosynthesis.</title>
        <authorList>
            <person name="Xu C."/>
        </authorList>
    </citation>
    <scope>NUCLEOTIDE SEQUENCE [LARGE SCALE GENOMIC DNA]</scope>
    <source>
        <tissue evidence="1">Fresh leaf</tissue>
    </source>
</reference>
<reference evidence="3" key="1">
    <citation type="journal article" date="2017" name="Plant J.">
        <title>The pomegranate (Punica granatum L.) genome and the genomics of punicalagin biosynthesis.</title>
        <authorList>
            <person name="Qin G."/>
            <person name="Xu C."/>
            <person name="Ming R."/>
            <person name="Tang H."/>
            <person name="Guyot R."/>
            <person name="Kramer E.M."/>
            <person name="Hu Y."/>
            <person name="Yi X."/>
            <person name="Qi Y."/>
            <person name="Xu X."/>
            <person name="Gao Z."/>
            <person name="Pan H."/>
            <person name="Jian J."/>
            <person name="Tian Y."/>
            <person name="Yue Z."/>
            <person name="Xu Y."/>
        </authorList>
    </citation>
    <scope>NUCLEOTIDE SEQUENCE [LARGE SCALE GENOMIC DNA]</scope>
    <source>
        <strain evidence="3">cv. Dabenzi</strain>
    </source>
</reference>
<protein>
    <submittedName>
        <fullName evidence="1">Uncharacterized protein</fullName>
    </submittedName>
</protein>
<accession>A0A218XH14</accession>
<sequence>MVFPNAHRTLYIHPAILNRILAVPQRDRNRGPQRYPVNAYSSLVLGSCQVHNEREPVDLDPAPPGRARALLIAEFDLLSLTTSRQISAIEPLNSHKILPHDPPKQANQFIV</sequence>
<keyword evidence="4" id="KW-1185">Reference proteome</keyword>
<gene>
    <name evidence="1" type="ORF">CDL15_Pgr004457</name>
    <name evidence="2" type="ORF">CRG98_003819</name>
</gene>
<dbReference type="EMBL" id="PGOL01000150">
    <property type="protein sequence ID" value="PKI75776.1"/>
    <property type="molecule type" value="Genomic_DNA"/>
</dbReference>
<proteinExistence type="predicted"/>
<dbReference type="Proteomes" id="UP000197138">
    <property type="component" value="Unassembled WGS sequence"/>
</dbReference>
<evidence type="ECO:0000313" key="1">
    <source>
        <dbReference type="EMBL" id="OWM84026.1"/>
    </source>
</evidence>
<name>A0A218XH14_PUNGR</name>
<evidence type="ECO:0000313" key="3">
    <source>
        <dbReference type="Proteomes" id="UP000197138"/>
    </source>
</evidence>
<evidence type="ECO:0000313" key="2">
    <source>
        <dbReference type="EMBL" id="PKI75776.1"/>
    </source>
</evidence>
<dbReference type="EMBL" id="MTKT01001810">
    <property type="protein sequence ID" value="OWM84026.1"/>
    <property type="molecule type" value="Genomic_DNA"/>
</dbReference>
<organism evidence="1 3">
    <name type="scientific">Punica granatum</name>
    <name type="common">Pomegranate</name>
    <dbReference type="NCBI Taxonomy" id="22663"/>
    <lineage>
        <taxon>Eukaryota</taxon>
        <taxon>Viridiplantae</taxon>
        <taxon>Streptophyta</taxon>
        <taxon>Embryophyta</taxon>
        <taxon>Tracheophyta</taxon>
        <taxon>Spermatophyta</taxon>
        <taxon>Magnoliopsida</taxon>
        <taxon>eudicotyledons</taxon>
        <taxon>Gunneridae</taxon>
        <taxon>Pentapetalae</taxon>
        <taxon>rosids</taxon>
        <taxon>malvids</taxon>
        <taxon>Myrtales</taxon>
        <taxon>Lythraceae</taxon>
        <taxon>Punica</taxon>
    </lineage>
</organism>
<reference evidence="2 4" key="3">
    <citation type="submission" date="2017-11" db="EMBL/GenBank/DDBJ databases">
        <title>De-novo sequencing of pomegranate (Punica granatum L.) genome.</title>
        <authorList>
            <person name="Akparov Z."/>
            <person name="Amiraslanov A."/>
            <person name="Hajiyeva S."/>
            <person name="Abbasov M."/>
            <person name="Kaur K."/>
            <person name="Hamwieh A."/>
            <person name="Solovyev V."/>
            <person name="Salamov A."/>
            <person name="Braich B."/>
            <person name="Kosarev P."/>
            <person name="Mahmoud A."/>
            <person name="Hajiyev E."/>
            <person name="Babayeva S."/>
            <person name="Izzatullayeva V."/>
            <person name="Mammadov A."/>
            <person name="Mammadov A."/>
            <person name="Sharifova S."/>
            <person name="Ojaghi J."/>
            <person name="Eynullazada K."/>
            <person name="Bayramov B."/>
            <person name="Abdulazimova A."/>
            <person name="Shahmuradov I."/>
        </authorList>
    </citation>
    <scope>NUCLEOTIDE SEQUENCE [LARGE SCALE GENOMIC DNA]</scope>
    <source>
        <strain evidence="2">AG2017</strain>
        <strain evidence="4">cv. AG2017</strain>
        <tissue evidence="2">Leaf</tissue>
    </source>
</reference>